<accession>A0A1Y1CEK9</accession>
<evidence type="ECO:0000259" key="1">
    <source>
        <dbReference type="PROSITE" id="PS51781"/>
    </source>
</evidence>
<evidence type="ECO:0000313" key="2">
    <source>
        <dbReference type="EMBL" id="BAX78764.1"/>
    </source>
</evidence>
<dbReference type="PROSITE" id="PS00018">
    <property type="entry name" value="EF_HAND_1"/>
    <property type="match status" value="1"/>
</dbReference>
<dbReference type="Gene3D" id="1.10.530.10">
    <property type="match status" value="1"/>
</dbReference>
<keyword evidence="3" id="KW-1185">Reference proteome</keyword>
<proteinExistence type="predicted"/>
<dbReference type="InterPro" id="IPR023346">
    <property type="entry name" value="Lysozyme-like_dom_sf"/>
</dbReference>
<dbReference type="SUPFAM" id="SSF53955">
    <property type="entry name" value="Lysozyme-like"/>
    <property type="match status" value="1"/>
</dbReference>
<sequence>MKFVYPVDPKNGNDKYPFYLKGASNRTGYYPIGRMNTWHGGIHYEGSNPIKAIADGKIIAYRVPEKYFEDTANFNGKYSNAFVLIQHDYVSPKELKMTFYSLYNHLSSFEEMQTKTFPKIYKIDSYTVADTANDSNKKVKGVRIRLTQSGGSVLATAPKGKTLTIKETNKEKTRWKVQYTTPLGKVIEGYAYALKENGKFSFDHETGKVLEEPDTDIDGDLGANLREKAEKDSDVKQLLPRGTSIEIDEKDQGKTGWLKVKKMDGKSLTGYCHTDGLTIVDVLTLTNEDLDQVKNVCIEVKAGDIIGYAGLNGFEKKKEHRCAHVEVFTPDDVTPFLTNVNMDGDKNNNFAKLSEGSELKKKFSLKLITNTPVKKTGKTTLAYIEVEVDNLEVIVDDRDTELPNTYASDIYTFSDESDATRLTNFNKIVGDIAKIGDTVKLNKKLEGEQRRVTYLDDNKGLRFWVKNEDIEEKTLNFTVQLAFTDEVSDQTTGVSSVSSYRAQNRAVDTAVAVANPPVATTTNESKTYFRLNKDVLEIYLISPDDENTNTKIVVDTIVNIKEGKTYKDKDDKEWYYIEPIGLQKNGVAINYKGLISKDDLGDLFSAYDWTKFGFEVKEDATNTYIYNFDNKEPFFADVCAIVDEDEDGILETYELQRALNNHYAAEKLSHLVCKHHNEWAYGGQYLSGLTAELEQFYTKAIEKDADGKALANQQELDAIKQERKDAFEAKVKQLAIWEDIEVRESSYRTKFINGALMTSPVTMGGYLTYKAGKWIYERMAYGDKKEEAIPLSPFPIANPVVYHFHPVAFVEQMMRMRVISAEEAKVRAYMRMLRIGEGTGEIIKSFDEKTNKVIYVTNDFEKGYTTAFGGNKISDLSDHPRKNYGGSSAAGAYQVMTYTWDDTNLSLKREKHNINSFSKESQDKFCIVLMKYHAGCSEFIDLIIKGEIEKATRKCGSRIWASLPCKGDNSRYKFKGKPQPATPMKDVLEHFEKFYNDELEGKTNMHLKNGFLNEFGYDY</sequence>
<dbReference type="KEGG" id="mbas:ALGA_0369"/>
<name>A0A1Y1CEK9_9BACT</name>
<dbReference type="EMBL" id="AP018042">
    <property type="protein sequence ID" value="BAX78764.1"/>
    <property type="molecule type" value="Genomic_DNA"/>
</dbReference>
<reference evidence="3" key="2">
    <citation type="journal article" date="2020" name="Antonie Van Leeuwenhoek">
        <title>Labilibaculum antarcticum sp. nov., a novel facultative anaerobic, psychrotorelant bacterium isolated from marine sediment of Antarctica.</title>
        <authorList>
            <person name="Watanabe M."/>
            <person name="Kojima H."/>
            <person name="Fukui M."/>
        </authorList>
    </citation>
    <scope>NUCLEOTIDE SEQUENCE [LARGE SCALE GENOMIC DNA]</scope>
    <source>
        <strain evidence="3">SPP2</strain>
    </source>
</reference>
<reference evidence="2 3" key="1">
    <citation type="journal article" date="2018" name="Mar. Genomics">
        <title>Complete genome sequence of Marinifilaceae bacterium strain SPP2, isolated from the Antarctic marine sediment.</title>
        <authorList>
            <person name="Watanabe M."/>
            <person name="Kojima H."/>
            <person name="Fukui M."/>
        </authorList>
    </citation>
    <scope>NUCLEOTIDE SEQUENCE [LARGE SCALE GENOMIC DNA]</scope>
    <source>
        <strain evidence="2 3">SPP2</strain>
    </source>
</reference>
<protein>
    <recommendedName>
        <fullName evidence="1">SH3b domain-containing protein</fullName>
    </recommendedName>
</protein>
<dbReference type="RefSeq" id="WP_096427685.1">
    <property type="nucleotide sequence ID" value="NZ_AP018042.1"/>
</dbReference>
<dbReference type="AlphaFoldDB" id="A0A1Y1CEK9"/>
<dbReference type="Gene3D" id="2.30.30.40">
    <property type="entry name" value="SH3 Domains"/>
    <property type="match status" value="1"/>
</dbReference>
<dbReference type="Proteomes" id="UP000218267">
    <property type="component" value="Chromosome"/>
</dbReference>
<dbReference type="CDD" id="cd00736">
    <property type="entry name" value="lambda_lys-like"/>
    <property type="match status" value="1"/>
</dbReference>
<organism evidence="2 3">
    <name type="scientific">Labilibaculum antarcticum</name>
    <dbReference type="NCBI Taxonomy" id="1717717"/>
    <lineage>
        <taxon>Bacteria</taxon>
        <taxon>Pseudomonadati</taxon>
        <taxon>Bacteroidota</taxon>
        <taxon>Bacteroidia</taxon>
        <taxon>Marinilabiliales</taxon>
        <taxon>Marinifilaceae</taxon>
        <taxon>Labilibaculum</taxon>
    </lineage>
</organism>
<dbReference type="InterPro" id="IPR003646">
    <property type="entry name" value="SH3-like_bac-type"/>
</dbReference>
<feature type="domain" description="SH3b" evidence="1">
    <location>
        <begin position="213"/>
        <end position="281"/>
    </location>
</feature>
<dbReference type="Pfam" id="PF08239">
    <property type="entry name" value="SH3_3"/>
    <property type="match status" value="1"/>
</dbReference>
<dbReference type="InterPro" id="IPR018247">
    <property type="entry name" value="EF_Hand_1_Ca_BS"/>
</dbReference>
<evidence type="ECO:0000313" key="3">
    <source>
        <dbReference type="Proteomes" id="UP000218267"/>
    </source>
</evidence>
<dbReference type="Gene3D" id="2.70.70.10">
    <property type="entry name" value="Glucose Permease (Domain IIA)"/>
    <property type="match status" value="1"/>
</dbReference>
<dbReference type="OrthoDB" id="9813532at2"/>
<gene>
    <name evidence="2" type="ORF">ALGA_0369</name>
</gene>
<dbReference type="PROSITE" id="PS51781">
    <property type="entry name" value="SH3B"/>
    <property type="match status" value="1"/>
</dbReference>
<dbReference type="InterPro" id="IPR011055">
    <property type="entry name" value="Dup_hybrid_motif"/>
</dbReference>